<dbReference type="Proteomes" id="UP001233172">
    <property type="component" value="Unassembled WGS sequence"/>
</dbReference>
<evidence type="ECO:0000313" key="1">
    <source>
        <dbReference type="EMBL" id="KAK0043967.1"/>
    </source>
</evidence>
<dbReference type="AlphaFoldDB" id="A0AAD8EXC5"/>
<evidence type="ECO:0000313" key="2">
    <source>
        <dbReference type="Proteomes" id="UP001233172"/>
    </source>
</evidence>
<reference evidence="1" key="2">
    <citation type="submission" date="2023-04" db="EMBL/GenBank/DDBJ databases">
        <authorList>
            <person name="Bu L."/>
            <person name="Lu L."/>
            <person name="Laidemitt M.R."/>
            <person name="Zhang S.M."/>
            <person name="Mutuku M."/>
            <person name="Mkoji G."/>
            <person name="Steinauer M."/>
            <person name="Loker E.S."/>
        </authorList>
    </citation>
    <scope>NUCLEOTIDE SEQUENCE</scope>
    <source>
        <strain evidence="1">KasaAsao</strain>
        <tissue evidence="1">Whole Snail</tissue>
    </source>
</reference>
<comment type="caution">
    <text evidence="1">The sequence shown here is derived from an EMBL/GenBank/DDBJ whole genome shotgun (WGS) entry which is preliminary data.</text>
</comment>
<reference evidence="1" key="1">
    <citation type="journal article" date="2023" name="PLoS Negl. Trop. Dis.">
        <title>A genome sequence for Biomphalaria pfeifferi, the major vector snail for the human-infecting parasite Schistosoma mansoni.</title>
        <authorList>
            <person name="Bu L."/>
            <person name="Lu L."/>
            <person name="Laidemitt M.R."/>
            <person name="Zhang S.M."/>
            <person name="Mutuku M."/>
            <person name="Mkoji G."/>
            <person name="Steinauer M."/>
            <person name="Loker E.S."/>
        </authorList>
    </citation>
    <scope>NUCLEOTIDE SEQUENCE</scope>
    <source>
        <strain evidence="1">KasaAsao</strain>
    </source>
</reference>
<gene>
    <name evidence="1" type="ORF">Bpfe_026561</name>
</gene>
<dbReference type="EMBL" id="JASAOG010000207">
    <property type="protein sequence ID" value="KAK0043967.1"/>
    <property type="molecule type" value="Genomic_DNA"/>
</dbReference>
<name>A0AAD8EXC5_BIOPF</name>
<accession>A0AAD8EXC5</accession>
<sequence length="68" mass="7650">MLSNDCCRFDERVSEFCGMPVDGPHTPSFATGHSFQFFSRLTSACLVMSLTRRRAINYVSPKRLCLSA</sequence>
<organism evidence="1 2">
    <name type="scientific">Biomphalaria pfeifferi</name>
    <name type="common">Bloodfluke planorb</name>
    <name type="synonym">Freshwater snail</name>
    <dbReference type="NCBI Taxonomy" id="112525"/>
    <lineage>
        <taxon>Eukaryota</taxon>
        <taxon>Metazoa</taxon>
        <taxon>Spiralia</taxon>
        <taxon>Lophotrochozoa</taxon>
        <taxon>Mollusca</taxon>
        <taxon>Gastropoda</taxon>
        <taxon>Heterobranchia</taxon>
        <taxon>Euthyneura</taxon>
        <taxon>Panpulmonata</taxon>
        <taxon>Hygrophila</taxon>
        <taxon>Lymnaeoidea</taxon>
        <taxon>Planorbidae</taxon>
        <taxon>Biomphalaria</taxon>
    </lineage>
</organism>
<protein>
    <submittedName>
        <fullName evidence="1">Uncharacterized protein</fullName>
    </submittedName>
</protein>
<keyword evidence="2" id="KW-1185">Reference proteome</keyword>
<proteinExistence type="predicted"/>